<comment type="caution">
    <text evidence="9">The sequence shown here is derived from an EMBL/GenBank/DDBJ whole genome shotgun (WGS) entry which is preliminary data.</text>
</comment>
<reference evidence="9 10" key="1">
    <citation type="journal article" date="2019" name="Sci. Rep.">
        <title>Differences in resource use lead to coexistence of seed-transmitted microbial populations.</title>
        <authorList>
            <person name="Torres-Cortes G."/>
            <person name="Garcia B.J."/>
            <person name="Compant S."/>
            <person name="Rezki S."/>
            <person name="Jones P."/>
            <person name="Preveaux A."/>
            <person name="Briand M."/>
            <person name="Roulet A."/>
            <person name="Bouchez O."/>
            <person name="Jacobson D."/>
            <person name="Barret M."/>
        </authorList>
    </citation>
    <scope>NUCLEOTIDE SEQUENCE [LARGE SCALE GENOMIC DNA]</scope>
    <source>
        <strain evidence="9 10">CFBP13511</strain>
    </source>
</reference>
<reference evidence="8 11" key="2">
    <citation type="journal article" date="2020" name="FEMS Microbiol. Ecol.">
        <title>Temporal dynamics of bacterial communities during seed development and maturation.</title>
        <authorList>
            <person name="Chesneau G."/>
            <person name="Torres-Cortes G."/>
            <person name="Briand M."/>
            <person name="Darrasse A."/>
            <person name="Preveaux A."/>
            <person name="Marais C."/>
            <person name="Jacques M.A."/>
            <person name="Shade A."/>
            <person name="Barret M."/>
        </authorList>
    </citation>
    <scope>NUCLEOTIDE SEQUENCE [LARGE SCALE GENOMIC DNA]</scope>
    <source>
        <strain evidence="8 11">CFBP13732</strain>
    </source>
</reference>
<dbReference type="STRING" id="1219360.GCA_001571305_04114"/>
<evidence type="ECO:0000256" key="5">
    <source>
        <dbReference type="ARBA" id="ARBA00023288"/>
    </source>
</evidence>
<keyword evidence="11" id="KW-1185">Reference proteome</keyword>
<protein>
    <recommendedName>
        <fullName evidence="6">Lipoprotein</fullName>
    </recommendedName>
</protein>
<evidence type="ECO:0000313" key="9">
    <source>
        <dbReference type="EMBL" id="TKJ83267.1"/>
    </source>
</evidence>
<keyword evidence="5 6" id="KW-0449">Lipoprotein</keyword>
<dbReference type="OrthoDB" id="9812878at2"/>
<organism evidence="9 10">
    <name type="scientific">Erwinia persicina</name>
    <dbReference type="NCBI Taxonomy" id="55211"/>
    <lineage>
        <taxon>Bacteria</taxon>
        <taxon>Pseudomonadati</taxon>
        <taxon>Pseudomonadota</taxon>
        <taxon>Gammaproteobacteria</taxon>
        <taxon>Enterobacterales</taxon>
        <taxon>Erwiniaceae</taxon>
        <taxon>Erwinia</taxon>
    </lineage>
</organism>
<proteinExistence type="inferred from homology"/>
<dbReference type="PANTHER" id="PTHR30429:SF0">
    <property type="entry name" value="METHIONINE-BINDING LIPOPROTEIN METQ"/>
    <property type="match status" value="1"/>
</dbReference>
<comment type="similarity">
    <text evidence="6">Belongs to the nlpA lipoprotein family.</text>
</comment>
<dbReference type="Proteomes" id="UP000661012">
    <property type="component" value="Unassembled WGS sequence"/>
</dbReference>
<dbReference type="PANTHER" id="PTHR30429">
    <property type="entry name" value="D-METHIONINE-BINDING LIPOPROTEIN METQ"/>
    <property type="match status" value="1"/>
</dbReference>
<evidence type="ECO:0000256" key="2">
    <source>
        <dbReference type="ARBA" id="ARBA00022729"/>
    </source>
</evidence>
<feature type="signal peptide" evidence="7">
    <location>
        <begin position="1"/>
        <end position="22"/>
    </location>
</feature>
<accession>A0A4V5U7W7</accession>
<dbReference type="Pfam" id="PF03180">
    <property type="entry name" value="Lipoprotein_9"/>
    <property type="match status" value="1"/>
</dbReference>
<evidence type="ECO:0000256" key="6">
    <source>
        <dbReference type="PIRNR" id="PIRNR002854"/>
    </source>
</evidence>
<dbReference type="SUPFAM" id="SSF53850">
    <property type="entry name" value="Periplasmic binding protein-like II"/>
    <property type="match status" value="1"/>
</dbReference>
<dbReference type="AlphaFoldDB" id="A0A4V5U7W7"/>
<gene>
    <name evidence="9" type="ORF">EpCFBP13511_23135</name>
    <name evidence="8" type="ORF">IFT93_17105</name>
</gene>
<dbReference type="PIRSF" id="PIRSF002854">
    <property type="entry name" value="MetQ"/>
    <property type="match status" value="1"/>
</dbReference>
<dbReference type="EMBL" id="JACYNN010000015">
    <property type="protein sequence ID" value="MBD8108115.1"/>
    <property type="molecule type" value="Genomic_DNA"/>
</dbReference>
<dbReference type="RefSeq" id="WP_062748809.1">
    <property type="nucleotide sequence ID" value="NZ_CP082142.1"/>
</dbReference>
<evidence type="ECO:0000313" key="8">
    <source>
        <dbReference type="EMBL" id="MBD8108115.1"/>
    </source>
</evidence>
<dbReference type="GO" id="GO:0016020">
    <property type="term" value="C:membrane"/>
    <property type="evidence" value="ECO:0007669"/>
    <property type="project" value="UniProtKB-SubCell"/>
</dbReference>
<keyword evidence="2 7" id="KW-0732">Signal</keyword>
<dbReference type="EMBL" id="QGAC01000040">
    <property type="protein sequence ID" value="TKJ83267.1"/>
    <property type="molecule type" value="Genomic_DNA"/>
</dbReference>
<dbReference type="Gene3D" id="3.40.190.10">
    <property type="entry name" value="Periplasmic binding protein-like II"/>
    <property type="match status" value="2"/>
</dbReference>
<evidence type="ECO:0000313" key="10">
    <source>
        <dbReference type="Proteomes" id="UP000306393"/>
    </source>
</evidence>
<evidence type="ECO:0000256" key="7">
    <source>
        <dbReference type="SAM" id="SignalP"/>
    </source>
</evidence>
<evidence type="ECO:0000256" key="1">
    <source>
        <dbReference type="ARBA" id="ARBA00004635"/>
    </source>
</evidence>
<keyword evidence="3" id="KW-0472">Membrane</keyword>
<feature type="chain" id="PRO_5020951706" description="Lipoprotein" evidence="7">
    <location>
        <begin position="23"/>
        <end position="270"/>
    </location>
</feature>
<name>A0A4V5U7W7_9GAMM</name>
<evidence type="ECO:0000313" key="11">
    <source>
        <dbReference type="Proteomes" id="UP000661012"/>
    </source>
</evidence>
<evidence type="ECO:0000256" key="3">
    <source>
        <dbReference type="ARBA" id="ARBA00023136"/>
    </source>
</evidence>
<sequence>MKKTLTLLAAATLGALSLSAWADTLTVGASNVPHAEILEQAKPILAKQGIDLEIKPFQDYILPNTALASRDIDANYFQHIPYLNSVLKDHAGDKTYDFVSAGAIHIEPIGIYSKKYKSLKDLPQNGKVIMRDAVAEEGRILSIFEKEGVITLKPGVSKVDARISDIVENPKHLKFLANVEGALLPQMYNNDEGDAVVINANYAIDAGLDPVKGPIAVESGENNPYANIITVHRGDENKPDVKALVTVLHSKAIQDWIRTKYKGAVIPVNN</sequence>
<evidence type="ECO:0000256" key="4">
    <source>
        <dbReference type="ARBA" id="ARBA00023139"/>
    </source>
</evidence>
<dbReference type="InterPro" id="IPR004872">
    <property type="entry name" value="Lipoprotein_NlpA"/>
</dbReference>
<dbReference type="Proteomes" id="UP000306393">
    <property type="component" value="Unassembled WGS sequence"/>
</dbReference>
<comment type="subcellular location">
    <subcellularLocation>
        <location evidence="1">Membrane</location>
        <topology evidence="1">Lipid-anchor</topology>
    </subcellularLocation>
</comment>
<dbReference type="GeneID" id="67478966"/>
<keyword evidence="4" id="KW-0564">Palmitate</keyword>